<feature type="transmembrane region" description="Helical" evidence="8">
    <location>
        <begin position="393"/>
        <end position="416"/>
    </location>
</feature>
<evidence type="ECO:0000256" key="2">
    <source>
        <dbReference type="ARBA" id="ARBA00022475"/>
    </source>
</evidence>
<proteinExistence type="predicted"/>
<dbReference type="GO" id="GO:0005886">
    <property type="term" value="C:plasma membrane"/>
    <property type="evidence" value="ECO:0007669"/>
    <property type="project" value="UniProtKB-SubCell"/>
</dbReference>
<feature type="transmembrane region" description="Helical" evidence="8">
    <location>
        <begin position="247"/>
        <end position="266"/>
    </location>
</feature>
<dbReference type="GO" id="GO:0016763">
    <property type="term" value="F:pentosyltransferase activity"/>
    <property type="evidence" value="ECO:0007669"/>
    <property type="project" value="TreeGrafter"/>
</dbReference>
<sequence>MLLHDRASSFSNAESYHLFTNTVLQTETAAVARSAPFAFIRRLRPRWMLLIVCALFVLQVLPYLSYRWVTDESWYAGPGLSLALGEGLKDPAIGPNDIENHIDARPPGTALVIAAAFKTLGIGQVAARLGSVLAGLFTVLLTYLLARRWLGEHIALFAGLLIGTDNLLILSSRTARPEAFTILFVLLSLLLVDRYYQSSLSVLAAAAGLGAAIGTMFHITLLGYIVSSVLLLFWIDYSNGKFPLRGVALYSAGFACGLVPYAVWVFTTPRGVEGFRAEFLSRAATASLLAKFLQEGRRYSDVLGLHLLPGHLLGSLPIRLPIPLFLLFSGWVLWRLRARWFYLALVLTVPSLLWFIYTVNKSSRYFTLLSPVTALVVAAAIAATLHHRQLHRLMMVGALMVIIAQFAANITLLAAARKANYNVLASELLNTVPDGEAVYGTITFWLAFHDRPYISYERTWPLDAEKQFHVRYFIAGDRMMRLGDDRDSFYEELNQQMKDIEARSDVVRNIEDPYYGNLSVYRVHR</sequence>
<evidence type="ECO:0000313" key="11">
    <source>
        <dbReference type="Proteomes" id="UP000321820"/>
    </source>
</evidence>
<keyword evidence="5 8" id="KW-0812">Transmembrane</keyword>
<keyword evidence="3" id="KW-0328">Glycosyltransferase</keyword>
<name>A0A5B9EGT1_9BACT</name>
<dbReference type="OrthoDB" id="104818at2"/>
<feature type="transmembrane region" description="Helical" evidence="8">
    <location>
        <begin position="341"/>
        <end position="359"/>
    </location>
</feature>
<evidence type="ECO:0000256" key="7">
    <source>
        <dbReference type="ARBA" id="ARBA00023136"/>
    </source>
</evidence>
<organism evidence="10 11">
    <name type="scientific">Terriglobus albidus</name>
    <dbReference type="NCBI Taxonomy" id="1592106"/>
    <lineage>
        <taxon>Bacteria</taxon>
        <taxon>Pseudomonadati</taxon>
        <taxon>Acidobacteriota</taxon>
        <taxon>Terriglobia</taxon>
        <taxon>Terriglobales</taxon>
        <taxon>Acidobacteriaceae</taxon>
        <taxon>Terriglobus</taxon>
    </lineage>
</organism>
<evidence type="ECO:0000256" key="8">
    <source>
        <dbReference type="SAM" id="Phobius"/>
    </source>
</evidence>
<dbReference type="EMBL" id="CP042806">
    <property type="protein sequence ID" value="QEE29631.1"/>
    <property type="molecule type" value="Genomic_DNA"/>
</dbReference>
<feature type="transmembrane region" description="Helical" evidence="8">
    <location>
        <begin position="202"/>
        <end position="235"/>
    </location>
</feature>
<dbReference type="GO" id="GO:0009103">
    <property type="term" value="P:lipopolysaccharide biosynthetic process"/>
    <property type="evidence" value="ECO:0007669"/>
    <property type="project" value="UniProtKB-ARBA"/>
</dbReference>
<evidence type="ECO:0000256" key="5">
    <source>
        <dbReference type="ARBA" id="ARBA00022692"/>
    </source>
</evidence>
<dbReference type="PANTHER" id="PTHR33908">
    <property type="entry name" value="MANNOSYLTRANSFERASE YKCB-RELATED"/>
    <property type="match status" value="1"/>
</dbReference>
<feature type="transmembrane region" description="Helical" evidence="8">
    <location>
        <begin position="179"/>
        <end position="196"/>
    </location>
</feature>
<evidence type="ECO:0000256" key="1">
    <source>
        <dbReference type="ARBA" id="ARBA00004651"/>
    </source>
</evidence>
<dbReference type="PANTHER" id="PTHR33908:SF11">
    <property type="entry name" value="MEMBRANE PROTEIN"/>
    <property type="match status" value="1"/>
</dbReference>
<keyword evidence="4 10" id="KW-0808">Transferase</keyword>
<dbReference type="Pfam" id="PF13231">
    <property type="entry name" value="PMT_2"/>
    <property type="match status" value="1"/>
</dbReference>
<dbReference type="KEGG" id="talb:FTW19_17540"/>
<keyword evidence="11" id="KW-1185">Reference proteome</keyword>
<feature type="transmembrane region" description="Helical" evidence="8">
    <location>
        <begin position="125"/>
        <end position="146"/>
    </location>
</feature>
<keyword evidence="2" id="KW-1003">Cell membrane</keyword>
<reference evidence="10 11" key="1">
    <citation type="submission" date="2019-08" db="EMBL/GenBank/DDBJ databases">
        <title>Complete genome sequence of Terriglobus albidus strain ORNL.</title>
        <authorList>
            <person name="Podar M."/>
        </authorList>
    </citation>
    <scope>NUCLEOTIDE SEQUENCE [LARGE SCALE GENOMIC DNA]</scope>
    <source>
        <strain evidence="10 11">ORNL</strain>
    </source>
</reference>
<evidence type="ECO:0000256" key="4">
    <source>
        <dbReference type="ARBA" id="ARBA00022679"/>
    </source>
</evidence>
<evidence type="ECO:0000313" key="10">
    <source>
        <dbReference type="EMBL" id="QEE29631.1"/>
    </source>
</evidence>
<comment type="subcellular location">
    <subcellularLocation>
        <location evidence="1">Cell membrane</location>
        <topology evidence="1">Multi-pass membrane protein</topology>
    </subcellularLocation>
</comment>
<feature type="domain" description="Glycosyltransferase RgtA/B/C/D-like" evidence="9">
    <location>
        <begin position="105"/>
        <end position="264"/>
    </location>
</feature>
<gene>
    <name evidence="10" type="ORF">FTW19_17540</name>
</gene>
<feature type="transmembrane region" description="Helical" evidence="8">
    <location>
        <begin position="365"/>
        <end position="386"/>
    </location>
</feature>
<keyword evidence="6 8" id="KW-1133">Transmembrane helix</keyword>
<accession>A0A5B9EGT1</accession>
<protein>
    <submittedName>
        <fullName evidence="10">Phospholipid carrier-dependent glycosyltransferase</fullName>
    </submittedName>
</protein>
<keyword evidence="7 8" id="KW-0472">Membrane</keyword>
<dbReference type="InterPro" id="IPR038731">
    <property type="entry name" value="RgtA/B/C-like"/>
</dbReference>
<dbReference type="AlphaFoldDB" id="A0A5B9EGT1"/>
<evidence type="ECO:0000259" key="9">
    <source>
        <dbReference type="Pfam" id="PF13231"/>
    </source>
</evidence>
<evidence type="ECO:0000256" key="6">
    <source>
        <dbReference type="ARBA" id="ARBA00022989"/>
    </source>
</evidence>
<dbReference type="Proteomes" id="UP000321820">
    <property type="component" value="Chromosome"/>
</dbReference>
<feature type="transmembrane region" description="Helical" evidence="8">
    <location>
        <begin position="47"/>
        <end position="66"/>
    </location>
</feature>
<evidence type="ECO:0000256" key="3">
    <source>
        <dbReference type="ARBA" id="ARBA00022676"/>
    </source>
</evidence>
<feature type="transmembrane region" description="Helical" evidence="8">
    <location>
        <begin position="316"/>
        <end position="334"/>
    </location>
</feature>
<dbReference type="InterPro" id="IPR050297">
    <property type="entry name" value="LipidA_mod_glycosyltrf_83"/>
</dbReference>